<keyword evidence="1" id="KW-1133">Transmembrane helix</keyword>
<name>A0A1I0NIS3_9BACT</name>
<dbReference type="Proteomes" id="UP000199437">
    <property type="component" value="Unassembled WGS sequence"/>
</dbReference>
<evidence type="ECO:0000313" key="3">
    <source>
        <dbReference type="Proteomes" id="UP000199437"/>
    </source>
</evidence>
<sequence>MQLGQNISNVKKGVFFVLGILVAVFVVTQELIDYHCGQICAELEQTEADADEPQDNQETVYELVSDVLLPVSNIKIEPFEPVFICKVEQKVEADQPVYSDVFPKDSPYFKTLFRQIISPNAP</sequence>
<evidence type="ECO:0000256" key="1">
    <source>
        <dbReference type="SAM" id="Phobius"/>
    </source>
</evidence>
<dbReference type="EMBL" id="FOIR01000001">
    <property type="protein sequence ID" value="SEW01401.1"/>
    <property type="molecule type" value="Genomic_DNA"/>
</dbReference>
<accession>A0A1I0NIS3</accession>
<dbReference type="RefSeq" id="WP_090257640.1">
    <property type="nucleotide sequence ID" value="NZ_FOIR01000001.1"/>
</dbReference>
<dbReference type="GeneID" id="99985971"/>
<feature type="transmembrane region" description="Helical" evidence="1">
    <location>
        <begin position="12"/>
        <end position="32"/>
    </location>
</feature>
<organism evidence="2 3">
    <name type="scientific">Roseivirga pacifica</name>
    <dbReference type="NCBI Taxonomy" id="1267423"/>
    <lineage>
        <taxon>Bacteria</taxon>
        <taxon>Pseudomonadati</taxon>
        <taxon>Bacteroidota</taxon>
        <taxon>Cytophagia</taxon>
        <taxon>Cytophagales</taxon>
        <taxon>Roseivirgaceae</taxon>
        <taxon>Roseivirga</taxon>
    </lineage>
</organism>
<dbReference type="AlphaFoldDB" id="A0A1I0NIS3"/>
<reference evidence="3" key="1">
    <citation type="submission" date="2016-10" db="EMBL/GenBank/DDBJ databases">
        <authorList>
            <person name="Varghese N."/>
            <person name="Submissions S."/>
        </authorList>
    </citation>
    <scope>NUCLEOTIDE SEQUENCE [LARGE SCALE GENOMIC DNA]</scope>
    <source>
        <strain evidence="3">CGMCC 1.12402</strain>
    </source>
</reference>
<gene>
    <name evidence="2" type="ORF">SAMN05216290_1239</name>
</gene>
<protein>
    <submittedName>
        <fullName evidence="2">Uncharacterized protein</fullName>
    </submittedName>
</protein>
<proteinExistence type="predicted"/>
<evidence type="ECO:0000313" key="2">
    <source>
        <dbReference type="EMBL" id="SEW01401.1"/>
    </source>
</evidence>
<dbReference type="STRING" id="1267423.SAMN05216290_1239"/>
<keyword evidence="1" id="KW-0472">Membrane</keyword>
<keyword evidence="3" id="KW-1185">Reference proteome</keyword>
<dbReference type="OrthoDB" id="981799at2"/>
<keyword evidence="1" id="KW-0812">Transmembrane</keyword>